<keyword evidence="7" id="KW-0238">DNA-binding</keyword>
<evidence type="ECO:0000256" key="4">
    <source>
        <dbReference type="ARBA" id="ARBA00022771"/>
    </source>
</evidence>
<keyword evidence="4" id="KW-0863">Zinc-finger</keyword>
<dbReference type="Proteomes" id="UP001054837">
    <property type="component" value="Unassembled WGS sequence"/>
</dbReference>
<evidence type="ECO:0000256" key="8">
    <source>
        <dbReference type="ARBA" id="ARBA00023163"/>
    </source>
</evidence>
<evidence type="ECO:0000256" key="9">
    <source>
        <dbReference type="ARBA" id="ARBA00023242"/>
    </source>
</evidence>
<evidence type="ECO:0000256" key="10">
    <source>
        <dbReference type="SAM" id="MobiDB-lite"/>
    </source>
</evidence>
<dbReference type="InterPro" id="IPR034731">
    <property type="entry name" value="Znf_CCHC_FOG"/>
</dbReference>
<dbReference type="PROSITE" id="PS51810">
    <property type="entry name" value="ZF_CCHC_FOG"/>
    <property type="match status" value="1"/>
</dbReference>
<evidence type="ECO:0000259" key="11">
    <source>
        <dbReference type="PROSITE" id="PS51810"/>
    </source>
</evidence>
<dbReference type="InterPro" id="IPR013087">
    <property type="entry name" value="Znf_C2H2_type"/>
</dbReference>
<dbReference type="SMART" id="SM00355">
    <property type="entry name" value="ZnF_C2H2"/>
    <property type="match status" value="1"/>
</dbReference>
<protein>
    <recommendedName>
        <fullName evidence="11">CCHC FOG-type domain-containing protein</fullName>
    </recommendedName>
</protein>
<reference evidence="12 13" key="1">
    <citation type="submission" date="2021-06" db="EMBL/GenBank/DDBJ databases">
        <title>Caerostris darwini draft genome.</title>
        <authorList>
            <person name="Kono N."/>
            <person name="Arakawa K."/>
        </authorList>
    </citation>
    <scope>NUCLEOTIDE SEQUENCE [LARGE SCALE GENOMIC DNA]</scope>
</reference>
<keyword evidence="5" id="KW-0862">Zinc</keyword>
<keyword evidence="3" id="KW-0677">Repeat</keyword>
<dbReference type="GO" id="GO:0010557">
    <property type="term" value="P:positive regulation of macromolecule biosynthetic process"/>
    <property type="evidence" value="ECO:0007669"/>
    <property type="project" value="UniProtKB-ARBA"/>
</dbReference>
<evidence type="ECO:0000256" key="2">
    <source>
        <dbReference type="ARBA" id="ARBA00022723"/>
    </source>
</evidence>
<keyword evidence="6" id="KW-0805">Transcription regulation</keyword>
<dbReference type="SUPFAM" id="SSF57667">
    <property type="entry name" value="beta-beta-alpha zinc fingers"/>
    <property type="match status" value="1"/>
</dbReference>
<gene>
    <name evidence="12" type="ORF">CDAR_58771</name>
</gene>
<sequence length="211" mass="23267">MLRFFMCPFCCYWSNWKANLNRHVRGVHGDLPLSTPPLDRYCAKCDIQFALYENYQAHKKNYCSIRFVLEYIDSSSYPTPTQQLQQPQNQQHHPVALPGQPRSPGSNTTIVVISESESGFNMALNQTLYTAISTSASILVPCSYAAGGGGHSPAAGLRPVGNMITPKPSITIHHLPESNSDSQGGNVIPTYTVMSGTGVAELNSGIWRYWE</sequence>
<evidence type="ECO:0000313" key="12">
    <source>
        <dbReference type="EMBL" id="GIY28217.1"/>
    </source>
</evidence>
<keyword evidence="2" id="KW-0479">Metal-binding</keyword>
<feature type="region of interest" description="Disordered" evidence="10">
    <location>
        <begin position="78"/>
        <end position="106"/>
    </location>
</feature>
<dbReference type="EMBL" id="BPLQ01007157">
    <property type="protein sequence ID" value="GIY28217.1"/>
    <property type="molecule type" value="Genomic_DNA"/>
</dbReference>
<keyword evidence="13" id="KW-1185">Reference proteome</keyword>
<evidence type="ECO:0000256" key="6">
    <source>
        <dbReference type="ARBA" id="ARBA00023015"/>
    </source>
</evidence>
<dbReference type="InterPro" id="IPR036236">
    <property type="entry name" value="Znf_C2H2_sf"/>
</dbReference>
<evidence type="ECO:0000256" key="1">
    <source>
        <dbReference type="ARBA" id="ARBA00004123"/>
    </source>
</evidence>
<feature type="compositionally biased region" description="Low complexity" evidence="10">
    <location>
        <begin position="78"/>
        <end position="94"/>
    </location>
</feature>
<evidence type="ECO:0000313" key="13">
    <source>
        <dbReference type="Proteomes" id="UP001054837"/>
    </source>
</evidence>
<keyword evidence="8" id="KW-0804">Transcription</keyword>
<dbReference type="Gene3D" id="3.30.160.60">
    <property type="entry name" value="Classic Zinc Finger"/>
    <property type="match status" value="1"/>
</dbReference>
<organism evidence="12 13">
    <name type="scientific">Caerostris darwini</name>
    <dbReference type="NCBI Taxonomy" id="1538125"/>
    <lineage>
        <taxon>Eukaryota</taxon>
        <taxon>Metazoa</taxon>
        <taxon>Ecdysozoa</taxon>
        <taxon>Arthropoda</taxon>
        <taxon>Chelicerata</taxon>
        <taxon>Arachnida</taxon>
        <taxon>Araneae</taxon>
        <taxon>Araneomorphae</taxon>
        <taxon>Entelegynae</taxon>
        <taxon>Araneoidea</taxon>
        <taxon>Araneidae</taxon>
        <taxon>Caerostris</taxon>
    </lineage>
</organism>
<evidence type="ECO:0000256" key="3">
    <source>
        <dbReference type="ARBA" id="ARBA00022737"/>
    </source>
</evidence>
<proteinExistence type="predicted"/>
<comment type="caution">
    <text evidence="12">The sequence shown here is derived from an EMBL/GenBank/DDBJ whole genome shotgun (WGS) entry which is preliminary data.</text>
</comment>
<keyword evidence="9" id="KW-0539">Nucleus</keyword>
<dbReference type="AlphaFoldDB" id="A0AAV4S644"/>
<feature type="domain" description="CCHC FOG-type" evidence="11">
    <location>
        <begin position="34"/>
        <end position="67"/>
    </location>
</feature>
<evidence type="ECO:0000256" key="5">
    <source>
        <dbReference type="ARBA" id="ARBA00022833"/>
    </source>
</evidence>
<name>A0AAV4S644_9ARAC</name>
<dbReference type="Pfam" id="PF25445">
    <property type="entry name" value="CCHC_ZFPM2"/>
    <property type="match status" value="1"/>
</dbReference>
<comment type="subcellular location">
    <subcellularLocation>
        <location evidence="1">Nucleus</location>
    </subcellularLocation>
</comment>
<accession>A0AAV4S644</accession>
<evidence type="ECO:0000256" key="7">
    <source>
        <dbReference type="ARBA" id="ARBA00023125"/>
    </source>
</evidence>
<dbReference type="InterPro" id="IPR059121">
    <property type="entry name" value="CCHC_ZFPM2-like"/>
</dbReference>